<dbReference type="OrthoDB" id="2432997at2759"/>
<evidence type="ECO:0000313" key="2">
    <source>
        <dbReference type="EMBL" id="KAF9936715.1"/>
    </source>
</evidence>
<evidence type="ECO:0000256" key="1">
    <source>
        <dbReference type="SAM" id="MobiDB-lite"/>
    </source>
</evidence>
<organism evidence="2 3">
    <name type="scientific">Modicella reniformis</name>
    <dbReference type="NCBI Taxonomy" id="1440133"/>
    <lineage>
        <taxon>Eukaryota</taxon>
        <taxon>Fungi</taxon>
        <taxon>Fungi incertae sedis</taxon>
        <taxon>Mucoromycota</taxon>
        <taxon>Mortierellomycotina</taxon>
        <taxon>Mortierellomycetes</taxon>
        <taxon>Mortierellales</taxon>
        <taxon>Mortierellaceae</taxon>
        <taxon>Modicella</taxon>
    </lineage>
</organism>
<feature type="compositionally biased region" description="Low complexity" evidence="1">
    <location>
        <begin position="31"/>
        <end position="56"/>
    </location>
</feature>
<comment type="caution">
    <text evidence="2">The sequence shown here is derived from an EMBL/GenBank/DDBJ whole genome shotgun (WGS) entry which is preliminary data.</text>
</comment>
<feature type="compositionally biased region" description="Basic residues" evidence="1">
    <location>
        <begin position="1"/>
        <end position="10"/>
    </location>
</feature>
<feature type="compositionally biased region" description="Polar residues" evidence="1">
    <location>
        <begin position="11"/>
        <end position="21"/>
    </location>
</feature>
<feature type="compositionally biased region" description="Polar residues" evidence="1">
    <location>
        <begin position="95"/>
        <end position="109"/>
    </location>
</feature>
<gene>
    <name evidence="2" type="ORF">BGZ65_002116</name>
</gene>
<feature type="region of interest" description="Disordered" evidence="1">
    <location>
        <begin position="562"/>
        <end position="635"/>
    </location>
</feature>
<accession>A0A9P6ILJ8</accession>
<feature type="compositionally biased region" description="Low complexity" evidence="1">
    <location>
        <begin position="409"/>
        <end position="444"/>
    </location>
</feature>
<proteinExistence type="predicted"/>
<feature type="region of interest" description="Disordered" evidence="1">
    <location>
        <begin position="1"/>
        <end position="189"/>
    </location>
</feature>
<feature type="region of interest" description="Disordered" evidence="1">
    <location>
        <begin position="300"/>
        <end position="457"/>
    </location>
</feature>
<feature type="compositionally biased region" description="Polar residues" evidence="1">
    <location>
        <begin position="168"/>
        <end position="189"/>
    </location>
</feature>
<dbReference type="AlphaFoldDB" id="A0A9P6ILJ8"/>
<protein>
    <submittedName>
        <fullName evidence="2">Uncharacterized protein</fullName>
    </submittedName>
</protein>
<feature type="compositionally biased region" description="Low complexity" evidence="1">
    <location>
        <begin position="330"/>
        <end position="356"/>
    </location>
</feature>
<name>A0A9P6ILJ8_9FUNG</name>
<dbReference type="EMBL" id="JAAAHW010009746">
    <property type="protein sequence ID" value="KAF9936715.1"/>
    <property type="molecule type" value="Genomic_DNA"/>
</dbReference>
<keyword evidence="3" id="KW-1185">Reference proteome</keyword>
<evidence type="ECO:0000313" key="3">
    <source>
        <dbReference type="Proteomes" id="UP000749646"/>
    </source>
</evidence>
<dbReference type="Proteomes" id="UP000749646">
    <property type="component" value="Unassembled WGS sequence"/>
</dbReference>
<feature type="compositionally biased region" description="Basic residues" evidence="1">
    <location>
        <begin position="155"/>
        <end position="164"/>
    </location>
</feature>
<feature type="compositionally biased region" description="Polar residues" evidence="1">
    <location>
        <begin position="363"/>
        <end position="392"/>
    </location>
</feature>
<sequence>MPTGPSRRKITSPSTSRTAPSHSRGRRRDATTTTAQSTNNTTPPPHTTSSSASSPTKFYDALEEPELSTPQENRPTTSAASSPPSSGASRIIGLDNNTSPQPSPHASQSTEREKKRGPYGPRKSKEWKLHFKTRQPRSAKDGSVVITTNEEPRPKTRRSSRRRTSKSDSIPGSQAYISAEQTSGNSVSGNSLRERILPVLEFPYLQEAFPYEQYQPSMDRPIMTSFESLADPLSPIWYRPQGLPATEDIFSSKKLSYATEMLKKIKVDTAALRMDIYFQRGFDMAARRVLDRIRAVNHKEAEAGKAREAEKPEEEARDGGSVCTPTTSNSQGVSAVAGGSSLSSSSSDLQQPSSAPTEPQILPQPSTPASSEAQVSMSSLSEQQPTCSSSVPRVNPEHTGASGLVTDQTDATMGGIATTTTTAHNATVNRSRNSSTITTNTTKESSTDPSMLTSEACKDPKSDITLADYYQANTYLASLFQQPHSVKPNEPVSLGPGACQILQTLLMNLETKVTGMGCHLQRAELTRRLAKVDTVKKRKAVADTKGHQHKLLKKVDPDEFIFRVDGLDPDEGEGEGEEEEEEEEEGGGDDSVSDDCGDVDDDDRDDHDDVDGNAGVESLDTNNQPFVSNPLKIPDCMDPFMKARDYLQTQDMKKQ</sequence>
<feature type="compositionally biased region" description="Low complexity" evidence="1">
    <location>
        <begin position="74"/>
        <end position="93"/>
    </location>
</feature>
<feature type="compositionally biased region" description="Basic and acidic residues" evidence="1">
    <location>
        <begin position="300"/>
        <end position="310"/>
    </location>
</feature>
<feature type="compositionally biased region" description="Acidic residues" evidence="1">
    <location>
        <begin position="567"/>
        <end position="611"/>
    </location>
</feature>
<reference evidence="2" key="1">
    <citation type="journal article" date="2020" name="Fungal Divers.">
        <title>Resolving the Mortierellaceae phylogeny through synthesis of multi-gene phylogenetics and phylogenomics.</title>
        <authorList>
            <person name="Vandepol N."/>
            <person name="Liber J."/>
            <person name="Desiro A."/>
            <person name="Na H."/>
            <person name="Kennedy M."/>
            <person name="Barry K."/>
            <person name="Grigoriev I.V."/>
            <person name="Miller A.N."/>
            <person name="O'Donnell K."/>
            <person name="Stajich J.E."/>
            <person name="Bonito G."/>
        </authorList>
    </citation>
    <scope>NUCLEOTIDE SEQUENCE</scope>
    <source>
        <strain evidence="2">MES-2147</strain>
    </source>
</reference>